<name>A0AAV3YIQ7_9GAST</name>
<dbReference type="AlphaFoldDB" id="A0AAV3YIQ7"/>
<keyword evidence="2" id="KW-1185">Reference proteome</keyword>
<proteinExistence type="predicted"/>
<protein>
    <submittedName>
        <fullName evidence="1">Retrovirus-related pol polyprotein from transposon 17.6</fullName>
    </submittedName>
</protein>
<accession>A0AAV3YIQ7</accession>
<reference evidence="1 2" key="1">
    <citation type="journal article" date="2021" name="Elife">
        <title>Chloroplast acquisition without the gene transfer in kleptoplastic sea slugs, Plakobranchus ocellatus.</title>
        <authorList>
            <person name="Maeda T."/>
            <person name="Takahashi S."/>
            <person name="Yoshida T."/>
            <person name="Shimamura S."/>
            <person name="Takaki Y."/>
            <person name="Nagai Y."/>
            <person name="Toyoda A."/>
            <person name="Suzuki Y."/>
            <person name="Arimoto A."/>
            <person name="Ishii H."/>
            <person name="Satoh N."/>
            <person name="Nishiyama T."/>
            <person name="Hasebe M."/>
            <person name="Maruyama T."/>
            <person name="Minagawa J."/>
            <person name="Obokata J."/>
            <person name="Shigenobu S."/>
        </authorList>
    </citation>
    <scope>NUCLEOTIDE SEQUENCE [LARGE SCALE GENOMIC DNA]</scope>
</reference>
<organism evidence="1 2">
    <name type="scientific">Plakobranchus ocellatus</name>
    <dbReference type="NCBI Taxonomy" id="259542"/>
    <lineage>
        <taxon>Eukaryota</taxon>
        <taxon>Metazoa</taxon>
        <taxon>Spiralia</taxon>
        <taxon>Lophotrochozoa</taxon>
        <taxon>Mollusca</taxon>
        <taxon>Gastropoda</taxon>
        <taxon>Heterobranchia</taxon>
        <taxon>Euthyneura</taxon>
        <taxon>Panpulmonata</taxon>
        <taxon>Sacoglossa</taxon>
        <taxon>Placobranchoidea</taxon>
        <taxon>Plakobranchidae</taxon>
        <taxon>Plakobranchus</taxon>
    </lineage>
</organism>
<evidence type="ECO:0000313" key="2">
    <source>
        <dbReference type="Proteomes" id="UP000735302"/>
    </source>
</evidence>
<gene>
    <name evidence="1" type="ORF">PoB_000890300</name>
</gene>
<comment type="caution">
    <text evidence="1">The sequence shown here is derived from an EMBL/GenBank/DDBJ whole genome shotgun (WGS) entry which is preliminary data.</text>
</comment>
<dbReference type="EMBL" id="BLXT01000981">
    <property type="protein sequence ID" value="GFN82397.1"/>
    <property type="molecule type" value="Genomic_DNA"/>
</dbReference>
<dbReference type="Proteomes" id="UP000735302">
    <property type="component" value="Unassembled WGS sequence"/>
</dbReference>
<evidence type="ECO:0000313" key="1">
    <source>
        <dbReference type="EMBL" id="GFN82397.1"/>
    </source>
</evidence>
<sequence length="104" mass="12035">MVLPVNFFVTVANQDVILGLKASLNLQLIKVLIVGLQTKDKGKSIDNDMLNEYKDVFQGIMSLREPVHIELHPNAVSIIHLLRRIPLILRNKVKEERDRIRIWE</sequence>